<name>A0A367YN32_9ASCO</name>
<proteinExistence type="predicted"/>
<organism evidence="1 2">
    <name type="scientific">Candida viswanathii</name>
    <dbReference type="NCBI Taxonomy" id="5486"/>
    <lineage>
        <taxon>Eukaryota</taxon>
        <taxon>Fungi</taxon>
        <taxon>Dikarya</taxon>
        <taxon>Ascomycota</taxon>
        <taxon>Saccharomycotina</taxon>
        <taxon>Pichiomycetes</taxon>
        <taxon>Debaryomycetaceae</taxon>
        <taxon>Candida/Lodderomyces clade</taxon>
        <taxon>Candida</taxon>
    </lineage>
</organism>
<dbReference type="EMBL" id="QLNQ01000015">
    <property type="protein sequence ID" value="RCK66421.1"/>
    <property type="molecule type" value="Genomic_DNA"/>
</dbReference>
<accession>A0A367YN32</accession>
<keyword evidence="2" id="KW-1185">Reference proteome</keyword>
<evidence type="ECO:0000313" key="1">
    <source>
        <dbReference type="EMBL" id="RCK66421.1"/>
    </source>
</evidence>
<gene>
    <name evidence="1" type="ORF">Cantr_02147</name>
</gene>
<evidence type="ECO:0000313" key="2">
    <source>
        <dbReference type="Proteomes" id="UP000253472"/>
    </source>
</evidence>
<protein>
    <submittedName>
        <fullName evidence="1">Uncharacterized protein</fullName>
    </submittedName>
</protein>
<sequence>MLTLPLDLIIYIADVGDLTIKDIFRLSQLNRLMREKLLHAYFWHIVYNKHLGSVYKAYGIEQAVAPGGHYKACRDYYWKYLQIEKEVLEFTEANDYEIQEYVKKYCFENDYLPALLSHLRQQETKWRHDILHHAKSTEFSSSCFLAELVAVHTFRLGFDLLTHFFSASTPPSVTAYEKFWFGLSLLQKKAYKLIGVREEMACTVRHRIQGIITDINPLPIINNTYCFKDAAEYAEYAARLIWLLFLVYEDYRADPEALDSGGGYYEWFNMLSVGSGHQAYHVLLATIILNVVQQELEKLDIKIANGETRPEITLAFSGAVVGGFCVQFLHDEPVMAPTAAMVRYFEQHLHTSGDPLVAPMKKIVLGVMNVVRRSYAGQLDTRDAFMEHVDGNSFCDNWFGLMCDFFFPSLSPLNDGEDNRENRALRINVEKILDQQGSMYFPVFERLGLADGVKAIPRPRKCHEPEYAPSEYQGKLVKSVRSFLPSVIFETYYDVTSPTGEMYKLLAVDNQLEVLRRSSFDVMNDITPADMLKFIDFIGLANLPRYNIRGVSFDDGDDDPRFIIK</sequence>
<comment type="caution">
    <text evidence="1">The sequence shown here is derived from an EMBL/GenBank/DDBJ whole genome shotgun (WGS) entry which is preliminary data.</text>
</comment>
<dbReference type="OrthoDB" id="4025890at2759"/>
<reference evidence="1 2" key="1">
    <citation type="submission" date="2018-06" db="EMBL/GenBank/DDBJ databases">
        <title>Whole genome sequencing of Candida tropicalis (genome annotated by CSBL at Korea University).</title>
        <authorList>
            <person name="Ahn J."/>
        </authorList>
    </citation>
    <scope>NUCLEOTIDE SEQUENCE [LARGE SCALE GENOMIC DNA]</scope>
    <source>
        <strain evidence="1 2">ATCC 20962</strain>
    </source>
</reference>
<dbReference type="AlphaFoldDB" id="A0A367YN32"/>
<dbReference type="Proteomes" id="UP000253472">
    <property type="component" value="Unassembled WGS sequence"/>
</dbReference>